<dbReference type="SUPFAM" id="SSF46785">
    <property type="entry name" value="Winged helix' DNA-binding domain"/>
    <property type="match status" value="1"/>
</dbReference>
<evidence type="ECO:0000256" key="2">
    <source>
        <dbReference type="ARBA" id="ARBA00023015"/>
    </source>
</evidence>
<evidence type="ECO:0000313" key="8">
    <source>
        <dbReference type="Ensembl" id="ENSCSEP00000030488.1"/>
    </source>
</evidence>
<comment type="subcellular location">
    <subcellularLocation>
        <location evidence="1">Nucleus</location>
    </subcellularLocation>
</comment>
<dbReference type="PROSITE" id="PS00601">
    <property type="entry name" value="IRF_1"/>
    <property type="match status" value="1"/>
</dbReference>
<dbReference type="GO" id="GO:0045944">
    <property type="term" value="P:positive regulation of transcription by RNA polymerase II"/>
    <property type="evidence" value="ECO:0007669"/>
    <property type="project" value="UniProtKB-ARBA"/>
</dbReference>
<dbReference type="Pfam" id="PF00605">
    <property type="entry name" value="IRF"/>
    <property type="match status" value="1"/>
</dbReference>
<dbReference type="PANTHER" id="PTHR11949">
    <property type="entry name" value="INTERFERON REGULATORY FACTOR"/>
    <property type="match status" value="1"/>
</dbReference>
<name>A0A3P8WSR3_CYNSE</name>
<proteinExistence type="predicted"/>
<dbReference type="OMA" id="DRGVMGY"/>
<dbReference type="GO" id="GO:0000981">
    <property type="term" value="F:DNA-binding transcription factor activity, RNA polymerase II-specific"/>
    <property type="evidence" value="ECO:0007669"/>
    <property type="project" value="TreeGrafter"/>
</dbReference>
<feature type="domain" description="IRF tryptophan pentad repeat" evidence="7">
    <location>
        <begin position="5"/>
        <end position="107"/>
    </location>
</feature>
<evidence type="ECO:0000259" key="7">
    <source>
        <dbReference type="PROSITE" id="PS51507"/>
    </source>
</evidence>
<protein>
    <submittedName>
        <fullName evidence="8">Interferon regulatory factor 3</fullName>
    </submittedName>
</protein>
<dbReference type="GO" id="GO:0005634">
    <property type="term" value="C:nucleus"/>
    <property type="evidence" value="ECO:0007669"/>
    <property type="project" value="UniProtKB-SubCell"/>
</dbReference>
<dbReference type="PROSITE" id="PS51507">
    <property type="entry name" value="IRF_2"/>
    <property type="match status" value="1"/>
</dbReference>
<organism evidence="8 9">
    <name type="scientific">Cynoglossus semilaevis</name>
    <name type="common">Tongue sole</name>
    <dbReference type="NCBI Taxonomy" id="244447"/>
    <lineage>
        <taxon>Eukaryota</taxon>
        <taxon>Metazoa</taxon>
        <taxon>Chordata</taxon>
        <taxon>Craniata</taxon>
        <taxon>Vertebrata</taxon>
        <taxon>Euteleostomi</taxon>
        <taxon>Actinopterygii</taxon>
        <taxon>Neopterygii</taxon>
        <taxon>Teleostei</taxon>
        <taxon>Neoteleostei</taxon>
        <taxon>Acanthomorphata</taxon>
        <taxon>Carangaria</taxon>
        <taxon>Pleuronectiformes</taxon>
        <taxon>Pleuronectoidei</taxon>
        <taxon>Cynoglossidae</taxon>
        <taxon>Cynoglossinae</taxon>
        <taxon>Cynoglossus</taxon>
    </lineage>
</organism>
<dbReference type="GO" id="GO:0000978">
    <property type="term" value="F:RNA polymerase II cis-regulatory region sequence-specific DNA binding"/>
    <property type="evidence" value="ECO:0007669"/>
    <property type="project" value="TreeGrafter"/>
</dbReference>
<keyword evidence="4" id="KW-0010">Activator</keyword>
<reference evidence="8" key="2">
    <citation type="submission" date="2025-08" db="UniProtKB">
        <authorList>
            <consortium name="Ensembl"/>
        </authorList>
    </citation>
    <scope>IDENTIFICATION</scope>
</reference>
<keyword evidence="6" id="KW-0539">Nucleus</keyword>
<sequence>MSPSKQLLVPWLMTQINSGKYPGVQWTNVEKKEFCIPWKHALRQDSSDTDFLIFKAWAEVSGNGRAQGDPSVWKRNFRSALRAKGFKMVEDNKNETAHPHKVYRWPDESASRGEEPVLLYQNNDWNLLFWDFVHIPCVFPCVSFPADSSQDILQQSLQGLSLSPEADPTNTAFQTVPEQKQLHCQPVIGGDALLGQQQYLATLEGAADVNAFPEQLEYPLKGAEGGACDEQLAEQFLQIMNQTNNGDRFTTHFKISVYYRGVKVLEQAVENEAGFRLVYSPDLTGTALDYESGLTMVYLPNPSNVVDQTQAKLTQCILDKLGCGLEIGVSGYVVYGHRQGEVKAFWSFSRFDQMKQPQEILKLQPQPLYLLKDFIQGILGFINGSSCPPCSLFLCLGEKWPDPDFRPWEKKLITIEVLLTSIEILKNMAMENGASSLQSLDLQMSLEEMMEMC</sequence>
<evidence type="ECO:0000256" key="6">
    <source>
        <dbReference type="ARBA" id="ARBA00023242"/>
    </source>
</evidence>
<evidence type="ECO:0000256" key="1">
    <source>
        <dbReference type="ARBA" id="ARBA00004123"/>
    </source>
</evidence>
<dbReference type="Gene3D" id="2.60.200.10">
    <property type="match status" value="1"/>
</dbReference>
<dbReference type="InterPro" id="IPR036388">
    <property type="entry name" value="WH-like_DNA-bd_sf"/>
</dbReference>
<evidence type="ECO:0000313" key="9">
    <source>
        <dbReference type="Proteomes" id="UP000265120"/>
    </source>
</evidence>
<keyword evidence="9" id="KW-1185">Reference proteome</keyword>
<dbReference type="STRING" id="244447.ENSCSEP00000030488"/>
<dbReference type="PRINTS" id="PR00267">
    <property type="entry name" value="INTFRNREGFCT"/>
</dbReference>
<keyword evidence="2" id="KW-0805">Transcription regulation</keyword>
<evidence type="ECO:0000256" key="3">
    <source>
        <dbReference type="ARBA" id="ARBA00023125"/>
    </source>
</evidence>
<dbReference type="Gene3D" id="1.10.10.10">
    <property type="entry name" value="Winged helix-like DNA-binding domain superfamily/Winged helix DNA-binding domain"/>
    <property type="match status" value="1"/>
</dbReference>
<dbReference type="InterPro" id="IPR019817">
    <property type="entry name" value="Interferon_reg_fac_CS"/>
</dbReference>
<dbReference type="AlphaFoldDB" id="A0A3P8WSR3"/>
<dbReference type="Pfam" id="PF10401">
    <property type="entry name" value="IRF-3"/>
    <property type="match status" value="1"/>
</dbReference>
<dbReference type="FunFam" id="1.10.10.10:FF:000041">
    <property type="entry name" value="Interferon regulatory factor 4"/>
    <property type="match status" value="1"/>
</dbReference>
<evidence type="ECO:0000256" key="4">
    <source>
        <dbReference type="ARBA" id="ARBA00023159"/>
    </source>
</evidence>
<reference evidence="8" key="3">
    <citation type="submission" date="2025-09" db="UniProtKB">
        <authorList>
            <consortium name="Ensembl"/>
        </authorList>
    </citation>
    <scope>IDENTIFICATION</scope>
</reference>
<keyword evidence="5" id="KW-0804">Transcription</keyword>
<dbReference type="SUPFAM" id="SSF49879">
    <property type="entry name" value="SMAD/FHA domain"/>
    <property type="match status" value="1"/>
</dbReference>
<dbReference type="InterPro" id="IPR017855">
    <property type="entry name" value="SMAD-like_dom_sf"/>
</dbReference>
<dbReference type="CDD" id="cd00103">
    <property type="entry name" value="IRF"/>
    <property type="match status" value="1"/>
</dbReference>
<dbReference type="GeneTree" id="ENSGT00940000160569"/>
<dbReference type="InterPro" id="IPR008984">
    <property type="entry name" value="SMAD_FHA_dom_sf"/>
</dbReference>
<evidence type="ECO:0000256" key="5">
    <source>
        <dbReference type="ARBA" id="ARBA00023163"/>
    </source>
</evidence>
<dbReference type="Proteomes" id="UP000265120">
    <property type="component" value="Chromosome 8"/>
</dbReference>
<dbReference type="PANTHER" id="PTHR11949:SF1">
    <property type="entry name" value="INTERFERON REGULATORY FACTOR 3"/>
    <property type="match status" value="1"/>
</dbReference>
<dbReference type="SMART" id="SM01243">
    <property type="entry name" value="IRF-3"/>
    <property type="match status" value="1"/>
</dbReference>
<keyword evidence="3" id="KW-0238">DNA-binding</keyword>
<dbReference type="Ensembl" id="ENSCSET00000030893.1">
    <property type="protein sequence ID" value="ENSCSEP00000030488.1"/>
    <property type="gene ID" value="ENSCSEG00000019505.1"/>
</dbReference>
<reference evidence="8 9" key="1">
    <citation type="journal article" date="2014" name="Nat. Genet.">
        <title>Whole-genome sequence of a flatfish provides insights into ZW sex chromosome evolution and adaptation to a benthic lifestyle.</title>
        <authorList>
            <person name="Chen S."/>
            <person name="Zhang G."/>
            <person name="Shao C."/>
            <person name="Huang Q."/>
            <person name="Liu G."/>
            <person name="Zhang P."/>
            <person name="Song W."/>
            <person name="An N."/>
            <person name="Chalopin D."/>
            <person name="Volff J.N."/>
            <person name="Hong Y."/>
            <person name="Li Q."/>
            <person name="Sha Z."/>
            <person name="Zhou H."/>
            <person name="Xie M."/>
            <person name="Yu Q."/>
            <person name="Liu Y."/>
            <person name="Xiang H."/>
            <person name="Wang N."/>
            <person name="Wu K."/>
            <person name="Yang C."/>
            <person name="Zhou Q."/>
            <person name="Liao X."/>
            <person name="Yang L."/>
            <person name="Hu Q."/>
            <person name="Zhang J."/>
            <person name="Meng L."/>
            <person name="Jin L."/>
            <person name="Tian Y."/>
            <person name="Lian J."/>
            <person name="Yang J."/>
            <person name="Miao G."/>
            <person name="Liu S."/>
            <person name="Liang Z."/>
            <person name="Yan F."/>
            <person name="Li Y."/>
            <person name="Sun B."/>
            <person name="Zhang H."/>
            <person name="Zhang J."/>
            <person name="Zhu Y."/>
            <person name="Du M."/>
            <person name="Zhao Y."/>
            <person name="Schartl M."/>
            <person name="Tang Q."/>
            <person name="Wang J."/>
        </authorList>
    </citation>
    <scope>NUCLEOTIDE SEQUENCE</scope>
</reference>
<dbReference type="InterPro" id="IPR019471">
    <property type="entry name" value="Interferon_reg_factor-3"/>
</dbReference>
<dbReference type="InterPro" id="IPR036390">
    <property type="entry name" value="WH_DNA-bd_sf"/>
</dbReference>
<dbReference type="FunFam" id="2.60.200.10:FF:000014">
    <property type="entry name" value="Interferon regulatory factor 3"/>
    <property type="match status" value="1"/>
</dbReference>
<dbReference type="InParanoid" id="A0A3P8WSR3"/>
<dbReference type="GO" id="GO:0002376">
    <property type="term" value="P:immune system process"/>
    <property type="evidence" value="ECO:0007669"/>
    <property type="project" value="TreeGrafter"/>
</dbReference>
<dbReference type="SMART" id="SM00348">
    <property type="entry name" value="IRF"/>
    <property type="match status" value="1"/>
</dbReference>
<accession>A0A3P8WSR3</accession>
<dbReference type="InterPro" id="IPR001346">
    <property type="entry name" value="Interferon_reg_fact_DNA-bd_dom"/>
</dbReference>